<name>A0A8H7F6F2_AGABI</name>
<dbReference type="AlphaFoldDB" id="A0A8H7F6F2"/>
<dbReference type="Gene3D" id="3.40.50.1820">
    <property type="entry name" value="alpha/beta hydrolase"/>
    <property type="match status" value="1"/>
</dbReference>
<dbReference type="Pfam" id="PF00561">
    <property type="entry name" value="Abhydrolase_1"/>
    <property type="match status" value="1"/>
</dbReference>
<sequence length="470" mass="51776">MDFIFGLSGLGIMATVLSVVSSKFPNFETTVHFPSDPVALPVRKRHAQDEIEYHSIRELVETHVPSILTDFKPLWWLCNGHLQTLYCVVGDFSKQEKVSYKRTYLQLADGGTIGLDWAPQDQEFNPHLQDDTPIVVVQHGLTGGSFEPYVRAVLSRSLLPKEKGGLGYRAVVINFRGCAGVPITSPRFYSAGHTDDTRNALLYIAHRYPKAPLLALGFSLGSNVITRYLGEEKANARLHAACALACPWDLEDNNDRLLGSFLGKHLYSKGMGGNLLKLLKRHSEAFLASFDKDDVVVQAAAKAITLKSPTLEEFDQVFTSVAGGPPPHFPFPSAREYYQAMSSHHILRHVQIPYLAINAADDPVVQRVPLHGGGNPFVVMGLTTGGGHLGWFQASGGGNVDRWTTQPVLDWLKLMGDDVVHNSTPRGNKIFIDNAGWLREEGREHLGCRELFEEGDIEGNNNEAGTLQGL</sequence>
<dbReference type="GO" id="GO:0051792">
    <property type="term" value="P:medium-chain fatty acid biosynthetic process"/>
    <property type="evidence" value="ECO:0007669"/>
    <property type="project" value="TreeGrafter"/>
</dbReference>
<protein>
    <recommendedName>
        <fullName evidence="3">AB hydrolase-1 domain-containing protein</fullName>
    </recommendedName>
</protein>
<accession>A0A8H7F6F2</accession>
<dbReference type="Proteomes" id="UP000629468">
    <property type="component" value="Unassembled WGS sequence"/>
</dbReference>
<dbReference type="InterPro" id="IPR050960">
    <property type="entry name" value="AB_hydrolase_4_sf"/>
</dbReference>
<dbReference type="InterPro" id="IPR000073">
    <property type="entry name" value="AB_hydrolase_1"/>
</dbReference>
<feature type="chain" id="PRO_5034840766" description="AB hydrolase-1 domain-containing protein" evidence="2">
    <location>
        <begin position="23"/>
        <end position="470"/>
    </location>
</feature>
<proteinExistence type="inferred from homology"/>
<dbReference type="OMA" id="MMTTSWG"/>
<evidence type="ECO:0000313" key="5">
    <source>
        <dbReference type="Proteomes" id="UP000629468"/>
    </source>
</evidence>
<evidence type="ECO:0000256" key="1">
    <source>
        <dbReference type="ARBA" id="ARBA00010884"/>
    </source>
</evidence>
<feature type="signal peptide" evidence="2">
    <location>
        <begin position="1"/>
        <end position="22"/>
    </location>
</feature>
<keyword evidence="2" id="KW-0732">Signal</keyword>
<dbReference type="GO" id="GO:0008126">
    <property type="term" value="F:acetylesterase activity"/>
    <property type="evidence" value="ECO:0007669"/>
    <property type="project" value="TreeGrafter"/>
</dbReference>
<dbReference type="PANTHER" id="PTHR10794:SF63">
    <property type="entry name" value="ALPHA_BETA HYDROLASE 1, ISOFORM A"/>
    <property type="match status" value="1"/>
</dbReference>
<reference evidence="4 5" key="1">
    <citation type="journal article" name="Sci. Rep.">
        <title>Telomere-to-telomere assembled and centromere annotated genomes of the two main subspecies of the button mushroom Agaricus bisporus reveal especially polymorphic chromosome ends.</title>
        <authorList>
            <person name="Sonnenberg A.S.M."/>
            <person name="Sedaghat-Telgerd N."/>
            <person name="Lavrijssen B."/>
            <person name="Ohm R.A."/>
            <person name="Hendrickx P.M."/>
            <person name="Scholtmeijer K."/>
            <person name="Baars J.J.P."/>
            <person name="van Peer A."/>
        </authorList>
    </citation>
    <scope>NUCLEOTIDE SEQUENCE [LARGE SCALE GENOMIC DNA]</scope>
    <source>
        <strain evidence="4 5">H119_p4</strain>
    </source>
</reference>
<dbReference type="GO" id="GO:0051793">
    <property type="term" value="P:medium-chain fatty acid catabolic process"/>
    <property type="evidence" value="ECO:0007669"/>
    <property type="project" value="TreeGrafter"/>
</dbReference>
<evidence type="ECO:0000259" key="3">
    <source>
        <dbReference type="Pfam" id="PF00561"/>
    </source>
</evidence>
<dbReference type="SUPFAM" id="SSF53474">
    <property type="entry name" value="alpha/beta-Hydrolases"/>
    <property type="match status" value="1"/>
</dbReference>
<feature type="domain" description="AB hydrolase-1" evidence="3">
    <location>
        <begin position="133"/>
        <end position="247"/>
    </location>
</feature>
<gene>
    <name evidence="4" type="ORF">Agabi119p4_3087</name>
</gene>
<dbReference type="InterPro" id="IPR029058">
    <property type="entry name" value="AB_hydrolase_fold"/>
</dbReference>
<comment type="similarity">
    <text evidence="1">Belongs to the AB hydrolase superfamily. AB hydrolase 4 family.</text>
</comment>
<dbReference type="EMBL" id="JABXXO010000004">
    <property type="protein sequence ID" value="KAF7778742.1"/>
    <property type="molecule type" value="Genomic_DNA"/>
</dbReference>
<dbReference type="GO" id="GO:0047372">
    <property type="term" value="F:monoacylglycerol lipase activity"/>
    <property type="evidence" value="ECO:0007669"/>
    <property type="project" value="TreeGrafter"/>
</dbReference>
<organism evidence="4 5">
    <name type="scientific">Agaricus bisporus var. burnettii</name>
    <dbReference type="NCBI Taxonomy" id="192524"/>
    <lineage>
        <taxon>Eukaryota</taxon>
        <taxon>Fungi</taxon>
        <taxon>Dikarya</taxon>
        <taxon>Basidiomycota</taxon>
        <taxon>Agaricomycotina</taxon>
        <taxon>Agaricomycetes</taxon>
        <taxon>Agaricomycetidae</taxon>
        <taxon>Agaricales</taxon>
        <taxon>Agaricineae</taxon>
        <taxon>Agaricaceae</taxon>
        <taxon>Agaricus</taxon>
    </lineage>
</organism>
<evidence type="ECO:0000256" key="2">
    <source>
        <dbReference type="SAM" id="SignalP"/>
    </source>
</evidence>
<evidence type="ECO:0000313" key="4">
    <source>
        <dbReference type="EMBL" id="KAF7778742.1"/>
    </source>
</evidence>
<dbReference type="PANTHER" id="PTHR10794">
    <property type="entry name" value="ABHYDROLASE DOMAIN-CONTAINING PROTEIN"/>
    <property type="match status" value="1"/>
</dbReference>
<comment type="caution">
    <text evidence="4">The sequence shown here is derived from an EMBL/GenBank/DDBJ whole genome shotgun (WGS) entry which is preliminary data.</text>
</comment>